<evidence type="ECO:0000313" key="2">
    <source>
        <dbReference type="Proteomes" id="UP000237640"/>
    </source>
</evidence>
<sequence length="247" mass="28513">MRLSLIAFTLIPFFAICQETQYYQVSSKLKFNTIGFAPIPAFSFDSPIINPSINLKTNRLNLSSDIAVGFNGRPWLLNLRTKYALVKKEKYNVTFEVNPFLFFYEDVNSLSKTIIVAQRNLSFILSAETVFWKKMGFRFTYLNNQGLDPGALSGHFLSLGPFFGPLYSDKNLNILFNPDINYLSFENDTKGSFFNSFLIIDFIKLPFKIQFQAVKKLWANFDVFNFSWNAGIVWNFLNIIETKKTKP</sequence>
<dbReference type="Proteomes" id="UP000237640">
    <property type="component" value="Unassembled WGS sequence"/>
</dbReference>
<name>A0A2T0M9S0_9FLAO</name>
<gene>
    <name evidence="1" type="ORF">CLV81_2674</name>
</gene>
<organism evidence="1 2">
    <name type="scientific">Flagellimonas meridianipacifica</name>
    <dbReference type="NCBI Taxonomy" id="1080225"/>
    <lineage>
        <taxon>Bacteria</taxon>
        <taxon>Pseudomonadati</taxon>
        <taxon>Bacteroidota</taxon>
        <taxon>Flavobacteriia</taxon>
        <taxon>Flavobacteriales</taxon>
        <taxon>Flavobacteriaceae</taxon>
        <taxon>Flagellimonas</taxon>
    </lineage>
</organism>
<evidence type="ECO:0008006" key="3">
    <source>
        <dbReference type="Google" id="ProtNLM"/>
    </source>
</evidence>
<protein>
    <recommendedName>
        <fullName evidence="3">Outer membrane protein with beta-barrel domain</fullName>
    </recommendedName>
</protein>
<dbReference type="AlphaFoldDB" id="A0A2T0M9S0"/>
<reference evidence="1 2" key="1">
    <citation type="submission" date="2018-03" db="EMBL/GenBank/DDBJ databases">
        <title>Genomic Encyclopedia of Archaeal and Bacterial Type Strains, Phase II (KMG-II): from individual species to whole genera.</title>
        <authorList>
            <person name="Goeker M."/>
        </authorList>
    </citation>
    <scope>NUCLEOTIDE SEQUENCE [LARGE SCALE GENOMIC DNA]</scope>
    <source>
        <strain evidence="1 2">DSM 25027</strain>
    </source>
</reference>
<evidence type="ECO:0000313" key="1">
    <source>
        <dbReference type="EMBL" id="PRX54276.1"/>
    </source>
</evidence>
<proteinExistence type="predicted"/>
<comment type="caution">
    <text evidence="1">The sequence shown here is derived from an EMBL/GenBank/DDBJ whole genome shotgun (WGS) entry which is preliminary data.</text>
</comment>
<dbReference type="EMBL" id="PVYX01000002">
    <property type="protein sequence ID" value="PRX54276.1"/>
    <property type="molecule type" value="Genomic_DNA"/>
</dbReference>
<dbReference type="RefSeq" id="WP_106145567.1">
    <property type="nucleotide sequence ID" value="NZ_PVYX01000002.1"/>
</dbReference>
<accession>A0A2T0M9S0</accession>
<dbReference type="OrthoDB" id="650068at2"/>
<keyword evidence="2" id="KW-1185">Reference proteome</keyword>